<dbReference type="Pfam" id="PF00018">
    <property type="entry name" value="SH3_1"/>
    <property type="match status" value="1"/>
</dbReference>
<dbReference type="SMART" id="SM00454">
    <property type="entry name" value="SAM"/>
    <property type="match status" value="1"/>
</dbReference>
<dbReference type="CDD" id="cd13316">
    <property type="entry name" value="PH_Boi"/>
    <property type="match status" value="1"/>
</dbReference>
<dbReference type="SMART" id="SM00233">
    <property type="entry name" value="PH"/>
    <property type="match status" value="1"/>
</dbReference>
<dbReference type="PANTHER" id="PTHR22902:SF27">
    <property type="entry name" value="PLECKSTRIN HOMOLOGY DOMAIN-CONTAINING FAMILY A MEMBER 3"/>
    <property type="match status" value="1"/>
</dbReference>
<evidence type="ECO:0000256" key="3">
    <source>
        <dbReference type="PROSITE-ProRule" id="PRU00192"/>
    </source>
</evidence>
<dbReference type="CDD" id="cd11886">
    <property type="entry name" value="SH3_BOI"/>
    <property type="match status" value="1"/>
</dbReference>
<dbReference type="Gene3D" id="2.30.29.30">
    <property type="entry name" value="Pleckstrin-homology domain (PH domain)/Phosphotyrosine-binding domain (PTB)"/>
    <property type="match status" value="1"/>
</dbReference>
<dbReference type="InterPro" id="IPR001452">
    <property type="entry name" value="SH3_domain"/>
</dbReference>
<dbReference type="PROSITE" id="PS50002">
    <property type="entry name" value="SH3"/>
    <property type="match status" value="1"/>
</dbReference>
<dbReference type="SUPFAM" id="SSF47769">
    <property type="entry name" value="SAM/Pointed domain"/>
    <property type="match status" value="1"/>
</dbReference>
<feature type="region of interest" description="Disordered" evidence="4">
    <location>
        <begin position="635"/>
        <end position="669"/>
    </location>
</feature>
<evidence type="ECO:0000313" key="8">
    <source>
        <dbReference type="EMBL" id="AMD20458.1"/>
    </source>
</evidence>
<feature type="compositionally biased region" description="Basic and acidic residues" evidence="4">
    <location>
        <begin position="656"/>
        <end position="669"/>
    </location>
</feature>
<evidence type="ECO:0000259" key="5">
    <source>
        <dbReference type="PROSITE" id="PS50002"/>
    </source>
</evidence>
<dbReference type="OrthoDB" id="73680at2759"/>
<proteinExistence type="predicted"/>
<gene>
    <name evidence="8" type="ORF">AW171_hschr42351</name>
</gene>
<dbReference type="Gene3D" id="2.30.30.40">
    <property type="entry name" value="SH3 Domains"/>
    <property type="match status" value="1"/>
</dbReference>
<evidence type="ECO:0000256" key="4">
    <source>
        <dbReference type="SAM" id="MobiDB-lite"/>
    </source>
</evidence>
<dbReference type="SMART" id="SM00326">
    <property type="entry name" value="SH3"/>
    <property type="match status" value="1"/>
</dbReference>
<dbReference type="SUPFAM" id="SSF50044">
    <property type="entry name" value="SH3-domain"/>
    <property type="match status" value="1"/>
</dbReference>
<feature type="domain" description="PH" evidence="6">
    <location>
        <begin position="742"/>
        <end position="861"/>
    </location>
</feature>
<feature type="compositionally biased region" description="Pro residues" evidence="4">
    <location>
        <begin position="382"/>
        <end position="395"/>
    </location>
</feature>
<dbReference type="EMBL" id="CP014244">
    <property type="protein sequence ID" value="AMD20458.1"/>
    <property type="molecule type" value="Genomic_DNA"/>
</dbReference>
<feature type="region of interest" description="Disordered" evidence="4">
    <location>
        <begin position="139"/>
        <end position="181"/>
    </location>
</feature>
<dbReference type="GO" id="GO:0005802">
    <property type="term" value="C:trans-Golgi network"/>
    <property type="evidence" value="ECO:0007669"/>
    <property type="project" value="TreeGrafter"/>
</dbReference>
<dbReference type="InterPro" id="IPR035551">
    <property type="entry name" value="Boi1/2_SH3"/>
</dbReference>
<dbReference type="InterPro" id="IPR036028">
    <property type="entry name" value="SH3-like_dom_sf"/>
</dbReference>
<dbReference type="PROSITE" id="PS50003">
    <property type="entry name" value="PH_DOMAIN"/>
    <property type="match status" value="1"/>
</dbReference>
<feature type="compositionally biased region" description="Low complexity" evidence="4">
    <location>
        <begin position="923"/>
        <end position="943"/>
    </location>
</feature>
<dbReference type="AlphaFoldDB" id="A0A109UYV9"/>
<dbReference type="InterPro" id="IPR045188">
    <property type="entry name" value="Boi1/Boi2-like"/>
</dbReference>
<dbReference type="Proteomes" id="UP000243052">
    <property type="component" value="Chromosome iv"/>
</dbReference>
<dbReference type="InterPro" id="IPR011993">
    <property type="entry name" value="PH-like_dom_sf"/>
</dbReference>
<dbReference type="PANTHER" id="PTHR22902">
    <property type="entry name" value="SESQUIPEDALIAN"/>
    <property type="match status" value="1"/>
</dbReference>
<feature type="region of interest" description="Disordered" evidence="4">
    <location>
        <begin position="684"/>
        <end position="705"/>
    </location>
</feature>
<feature type="compositionally biased region" description="Basic and acidic residues" evidence="4">
    <location>
        <begin position="635"/>
        <end position="649"/>
    </location>
</feature>
<dbReference type="Pfam" id="PF07647">
    <property type="entry name" value="SAM_2"/>
    <property type="match status" value="1"/>
</dbReference>
<dbReference type="STRING" id="45286.A0A109UYV9"/>
<dbReference type="InterPro" id="IPR013761">
    <property type="entry name" value="SAM/pointed_sf"/>
</dbReference>
<dbReference type="Gene3D" id="1.10.150.50">
    <property type="entry name" value="Transcription Factor, Ets-1"/>
    <property type="match status" value="1"/>
</dbReference>
<dbReference type="GO" id="GO:0005829">
    <property type="term" value="C:cytosol"/>
    <property type="evidence" value="ECO:0007669"/>
    <property type="project" value="GOC"/>
</dbReference>
<dbReference type="InterPro" id="IPR001849">
    <property type="entry name" value="PH_domain"/>
</dbReference>
<sequence>MSITEEGLREDLQNGEAKYGTYIAINEYSKRMEDELDMKPGDKIEVITDDGEYNDGWYYGRNLSTGEEGLYPKLFTQEISIARPSAMRNKSNKRISNATGNDSTENLTKGISVKTTMSDIDRVLEELRGESLNDVNVSFAQGSSSGNTTLTNYERGSLSSHGQEVNQAEESKDEALNPGDALSWSPEQVAKYMRSVGFEDKYASKFEEHEVTGAILLELELAHLKELDITSFGTRFELHKRIEAIKEQVSNKNSNLAQRGDAGNAFGGYNKSPKLLDAAPLKHIQETRRVEVTSDKEENLMPVQEKPIPALPLKLNTTPSQLWNRRSATLRLDEPGRLREASDVVPQMRSFANTPRLRSSMIVPLEDGAVDDTFLSPRRAPIPPSYPSPVQPPKSPAFNRSTFSPSSPLGRISPFQKNGSSSNENVLKTVQSPSSLGNSFGKRIQGTQNEGANIDNMDTTELPNPYASSLQSETKMETIGSSAPPVILRKHKKSKSSGSFVELFNRISLLSSPTDDAVETFDNSEVPSSDRPTSSIYAHSANASGTQSRPSITVTTDPQTKHRRNSSIPAFISREKDQFPPSQDALLSTPQMSRRGSLSDLKLGVFDNNYSADSTRSFKKASTADVTSDVYEVEKVPTEDESSKSKERLTTFNMKSSEEQRRSVSAKEQRVPVNKYFDAREELTSKTSLSTERSGTKDSKRSLSDAVKSMKRLNGGKSLSKKQTSAFTGGIRNVSVDDSIKDADCSGWMSKKGAGTMGVWKNRFFTLHGTRLSYFSNISDTRERGLIDITSHRVLPAKEDDKFVALYAASVGKGRYCFKLVPPAPGSRKGLTFTQPKIHYFAVESKEEMRTWMAALMKATIDVDTTVPVISSCATPTVSLSRAQELFSQALEKTYKRDESMLNQEDSEEMYWEQNRRLEAEDTLNGSSSFSSSQNRRSLSNTNVGVNDNKINYSSTMPSYMDMDSPTASASTATGKNSQQFRFSFEQPTSALNNVGGYLGLDPKFLGDRI</sequence>
<dbReference type="GO" id="GO:0001881">
    <property type="term" value="P:receptor recycling"/>
    <property type="evidence" value="ECO:0007669"/>
    <property type="project" value="TreeGrafter"/>
</dbReference>
<dbReference type="GeneID" id="28723704"/>
<evidence type="ECO:0000256" key="2">
    <source>
        <dbReference type="ARBA" id="ARBA00022553"/>
    </source>
</evidence>
<dbReference type="GO" id="GO:0005769">
    <property type="term" value="C:early endosome"/>
    <property type="evidence" value="ECO:0007669"/>
    <property type="project" value="TreeGrafter"/>
</dbReference>
<evidence type="ECO:0000259" key="6">
    <source>
        <dbReference type="PROSITE" id="PS50003"/>
    </source>
</evidence>
<feature type="compositionally biased region" description="Basic and acidic residues" evidence="4">
    <location>
        <begin position="694"/>
        <end position="703"/>
    </location>
</feature>
<reference evidence="8 9" key="1">
    <citation type="submission" date="2016-01" db="EMBL/GenBank/DDBJ databases">
        <title>Genome sequence of the yeast Holleya sinecauda.</title>
        <authorList>
            <person name="Dietrich F.S."/>
        </authorList>
    </citation>
    <scope>NUCLEOTIDE SEQUENCE [LARGE SCALE GENOMIC DNA]</scope>
    <source>
        <strain evidence="8 9">ATCC 58844</strain>
    </source>
</reference>
<evidence type="ECO:0000313" key="9">
    <source>
        <dbReference type="Proteomes" id="UP000243052"/>
    </source>
</evidence>
<dbReference type="GO" id="GO:0042147">
    <property type="term" value="P:retrograde transport, endosome to Golgi"/>
    <property type="evidence" value="ECO:0007669"/>
    <property type="project" value="TreeGrafter"/>
</dbReference>
<feature type="compositionally biased region" description="Polar residues" evidence="4">
    <location>
        <begin position="415"/>
        <end position="424"/>
    </location>
</feature>
<feature type="domain" description="SAM" evidence="7">
    <location>
        <begin position="184"/>
        <end position="248"/>
    </location>
</feature>
<dbReference type="PROSITE" id="PS50105">
    <property type="entry name" value="SAM_DOMAIN"/>
    <property type="match status" value="1"/>
</dbReference>
<accession>A0A109UYV9</accession>
<dbReference type="InterPro" id="IPR001660">
    <property type="entry name" value="SAM"/>
</dbReference>
<evidence type="ECO:0000259" key="7">
    <source>
        <dbReference type="PROSITE" id="PS50105"/>
    </source>
</evidence>
<dbReference type="GO" id="GO:0055037">
    <property type="term" value="C:recycling endosome"/>
    <property type="evidence" value="ECO:0007669"/>
    <property type="project" value="TreeGrafter"/>
</dbReference>
<keyword evidence="9" id="KW-1185">Reference proteome</keyword>
<feature type="compositionally biased region" description="Polar residues" evidence="4">
    <location>
        <begin position="139"/>
        <end position="168"/>
    </location>
</feature>
<dbReference type="RefSeq" id="XP_017987454.1">
    <property type="nucleotide sequence ID" value="XM_018131968.1"/>
</dbReference>
<feature type="region of interest" description="Disordered" evidence="4">
    <location>
        <begin position="382"/>
        <end position="424"/>
    </location>
</feature>
<evidence type="ECO:0000256" key="1">
    <source>
        <dbReference type="ARBA" id="ARBA00022443"/>
    </source>
</evidence>
<dbReference type="GO" id="GO:0007032">
    <property type="term" value="P:endosome organization"/>
    <property type="evidence" value="ECO:0007669"/>
    <property type="project" value="TreeGrafter"/>
</dbReference>
<protein>
    <submittedName>
        <fullName evidence="8">HDL286Cp</fullName>
    </submittedName>
</protein>
<feature type="region of interest" description="Disordered" evidence="4">
    <location>
        <begin position="517"/>
        <end position="565"/>
    </location>
</feature>
<organism evidence="8 9">
    <name type="scientific">Eremothecium sinecaudum</name>
    <dbReference type="NCBI Taxonomy" id="45286"/>
    <lineage>
        <taxon>Eukaryota</taxon>
        <taxon>Fungi</taxon>
        <taxon>Dikarya</taxon>
        <taxon>Ascomycota</taxon>
        <taxon>Saccharomycotina</taxon>
        <taxon>Saccharomycetes</taxon>
        <taxon>Saccharomycetales</taxon>
        <taxon>Saccharomycetaceae</taxon>
        <taxon>Eremothecium</taxon>
    </lineage>
</organism>
<dbReference type="SUPFAM" id="SSF50729">
    <property type="entry name" value="PH domain-like"/>
    <property type="match status" value="1"/>
</dbReference>
<dbReference type="FunFam" id="2.30.29.30:FF:000230">
    <property type="entry name" value="Polarized growth protein (Boi2)"/>
    <property type="match status" value="1"/>
</dbReference>
<feature type="compositionally biased region" description="Polar residues" evidence="4">
    <location>
        <begin position="521"/>
        <end position="558"/>
    </location>
</feature>
<dbReference type="FunFam" id="2.30.30.40:FF:000259">
    <property type="entry name" value="Protein BOI2"/>
    <property type="match status" value="1"/>
</dbReference>
<dbReference type="Pfam" id="PF00169">
    <property type="entry name" value="PH"/>
    <property type="match status" value="1"/>
</dbReference>
<dbReference type="CDD" id="cd09535">
    <property type="entry name" value="SAM_BOI-like_fungal"/>
    <property type="match status" value="1"/>
</dbReference>
<keyword evidence="1 3" id="KW-0728">SH3 domain</keyword>
<feature type="compositionally biased region" description="Polar residues" evidence="4">
    <location>
        <begin position="398"/>
        <end position="407"/>
    </location>
</feature>
<feature type="domain" description="SH3" evidence="5">
    <location>
        <begin position="17"/>
        <end position="81"/>
    </location>
</feature>
<feature type="region of interest" description="Disordered" evidence="4">
    <location>
        <begin position="922"/>
        <end position="950"/>
    </location>
</feature>
<name>A0A109UYV9_9SACH</name>
<keyword evidence="2" id="KW-0597">Phosphoprotein</keyword>